<dbReference type="PANTHER" id="PTHR14577:SF0">
    <property type="entry name" value="NUCLEOLAR PROTEIN 12"/>
    <property type="match status" value="1"/>
</dbReference>
<keyword evidence="4" id="KW-0539">Nucleus</keyword>
<feature type="compositionally biased region" description="Basic and acidic residues" evidence="5">
    <location>
        <begin position="158"/>
        <end position="168"/>
    </location>
</feature>
<dbReference type="Proteomes" id="UP000033647">
    <property type="component" value="Unassembled WGS sequence"/>
</dbReference>
<feature type="compositionally biased region" description="Basic and acidic residues" evidence="5">
    <location>
        <begin position="42"/>
        <end position="73"/>
    </location>
</feature>
<feature type="compositionally biased region" description="Basic and acidic residues" evidence="5">
    <location>
        <begin position="176"/>
        <end position="192"/>
    </location>
</feature>
<dbReference type="AlphaFoldDB" id="A0A0F4GCZ3"/>
<dbReference type="STRING" id="1047168.A0A0F4GCZ3"/>
<reference evidence="6 7" key="1">
    <citation type="submission" date="2015-03" db="EMBL/GenBank/DDBJ databases">
        <title>RNA-seq based gene annotation and comparative genomics of four Zymoseptoria species reveal species-specific pathogenicity related genes and transposable element activity.</title>
        <authorList>
            <person name="Grandaubert J."/>
            <person name="Bhattacharyya A."/>
            <person name="Stukenbrock E.H."/>
        </authorList>
    </citation>
    <scope>NUCLEOTIDE SEQUENCE [LARGE SCALE GENOMIC DNA]</scope>
    <source>
        <strain evidence="6 7">Zb18110</strain>
    </source>
</reference>
<accession>A0A0F4GCZ3</accession>
<keyword evidence="3" id="KW-0175">Coiled coil</keyword>
<dbReference type="GO" id="GO:0019843">
    <property type="term" value="F:rRNA binding"/>
    <property type="evidence" value="ECO:0007669"/>
    <property type="project" value="TreeGrafter"/>
</dbReference>
<name>A0A0F4GCZ3_9PEZI</name>
<keyword evidence="7" id="KW-1185">Reference proteome</keyword>
<evidence type="ECO:0000313" key="7">
    <source>
        <dbReference type="Proteomes" id="UP000033647"/>
    </source>
</evidence>
<evidence type="ECO:0000256" key="4">
    <source>
        <dbReference type="ARBA" id="ARBA00023242"/>
    </source>
</evidence>
<gene>
    <name evidence="6" type="ORF">TI39_contig4222g00005</name>
</gene>
<dbReference type="InterPro" id="IPR019186">
    <property type="entry name" value="Nucleolar_protein_12"/>
</dbReference>
<protein>
    <submittedName>
        <fullName evidence="6">Protein required for cell viability Rrp17</fullName>
    </submittedName>
</protein>
<comment type="subcellular location">
    <subcellularLocation>
        <location evidence="1">Nucleus</location>
        <location evidence="1">Nucleolus</location>
    </subcellularLocation>
</comment>
<feature type="compositionally biased region" description="Basic and acidic residues" evidence="5">
    <location>
        <begin position="199"/>
        <end position="208"/>
    </location>
</feature>
<evidence type="ECO:0000256" key="1">
    <source>
        <dbReference type="ARBA" id="ARBA00004604"/>
    </source>
</evidence>
<proteinExistence type="inferred from homology"/>
<dbReference type="Pfam" id="PF09805">
    <property type="entry name" value="Nop25"/>
    <property type="match status" value="1"/>
</dbReference>
<dbReference type="PANTHER" id="PTHR14577">
    <property type="entry name" value="NUCLEOLAR PROTEIN 12"/>
    <property type="match status" value="1"/>
</dbReference>
<comment type="similarity">
    <text evidence="2">Belongs to the RRP17 family.</text>
</comment>
<dbReference type="GO" id="GO:0005730">
    <property type="term" value="C:nucleolus"/>
    <property type="evidence" value="ECO:0007669"/>
    <property type="project" value="UniProtKB-SubCell"/>
</dbReference>
<feature type="region of interest" description="Disordered" evidence="5">
    <location>
        <begin position="1"/>
        <end position="73"/>
    </location>
</feature>
<evidence type="ECO:0000256" key="3">
    <source>
        <dbReference type="ARBA" id="ARBA00023054"/>
    </source>
</evidence>
<organism evidence="6 7">
    <name type="scientific">Zymoseptoria brevis</name>
    <dbReference type="NCBI Taxonomy" id="1047168"/>
    <lineage>
        <taxon>Eukaryota</taxon>
        <taxon>Fungi</taxon>
        <taxon>Dikarya</taxon>
        <taxon>Ascomycota</taxon>
        <taxon>Pezizomycotina</taxon>
        <taxon>Dothideomycetes</taxon>
        <taxon>Dothideomycetidae</taxon>
        <taxon>Mycosphaerellales</taxon>
        <taxon>Mycosphaerellaceae</taxon>
        <taxon>Zymoseptoria</taxon>
    </lineage>
</organism>
<dbReference type="EMBL" id="LAFY01004181">
    <property type="protein sequence ID" value="KJX94050.1"/>
    <property type="molecule type" value="Genomic_DNA"/>
</dbReference>
<evidence type="ECO:0000256" key="2">
    <source>
        <dbReference type="ARBA" id="ARBA00007175"/>
    </source>
</evidence>
<comment type="caution">
    <text evidence="6">The sequence shown here is derived from an EMBL/GenBank/DDBJ whole genome shotgun (WGS) entry which is preliminary data.</text>
</comment>
<dbReference type="OrthoDB" id="3649242at2759"/>
<sequence>MAPPFKRRKIAPLSSQPAELTFDPSARQEYLSGFSKRKTARKEHAREQAIKRDKEEKVKERAQLREQRKEDLQQHVEAVNAVLRKQNALANGDSDGDEDDTFDGFSEPKAPVVDESEAEYTDEEKYTTVTVSAMEAGNASDSSLEEEDAAKAAAAVAKAKEAAEAEALRKKKKRPWEKPWKGKDGKVIERPTQKKKKFRYESKAERSMTRMKQKSKNSAQAKQRKSAAD</sequence>
<feature type="region of interest" description="Disordered" evidence="5">
    <location>
        <begin position="87"/>
        <end position="229"/>
    </location>
</feature>
<evidence type="ECO:0000256" key="5">
    <source>
        <dbReference type="SAM" id="MobiDB-lite"/>
    </source>
</evidence>
<evidence type="ECO:0000313" key="6">
    <source>
        <dbReference type="EMBL" id="KJX94050.1"/>
    </source>
</evidence>
<feature type="compositionally biased region" description="Basic residues" evidence="5">
    <location>
        <begin position="1"/>
        <end position="10"/>
    </location>
</feature>